<accession>A0AAV4T8N3</accession>
<sequence>MRRTIEQFAVGVTCRKRIKTEEQNACVTGSAILSFSTCPLCEKNRLLTSEKLRRLAYSVLSLQNSFSQTREPVVLWADFRV</sequence>
<proteinExistence type="predicted"/>
<reference evidence="1 2" key="1">
    <citation type="submission" date="2021-06" db="EMBL/GenBank/DDBJ databases">
        <title>Caerostris extrusa draft genome.</title>
        <authorList>
            <person name="Kono N."/>
            <person name="Arakawa K."/>
        </authorList>
    </citation>
    <scope>NUCLEOTIDE SEQUENCE [LARGE SCALE GENOMIC DNA]</scope>
</reference>
<evidence type="ECO:0000313" key="2">
    <source>
        <dbReference type="Proteomes" id="UP001054945"/>
    </source>
</evidence>
<comment type="caution">
    <text evidence="1">The sequence shown here is derived from an EMBL/GenBank/DDBJ whole genome shotgun (WGS) entry which is preliminary data.</text>
</comment>
<dbReference type="AlphaFoldDB" id="A0AAV4T8N3"/>
<gene>
    <name evidence="1" type="ORF">CEXT_79811</name>
</gene>
<keyword evidence="2" id="KW-1185">Reference proteome</keyword>
<dbReference type="Proteomes" id="UP001054945">
    <property type="component" value="Unassembled WGS sequence"/>
</dbReference>
<evidence type="ECO:0000313" key="1">
    <source>
        <dbReference type="EMBL" id="GIY42615.1"/>
    </source>
</evidence>
<organism evidence="1 2">
    <name type="scientific">Caerostris extrusa</name>
    <name type="common">Bark spider</name>
    <name type="synonym">Caerostris bankana</name>
    <dbReference type="NCBI Taxonomy" id="172846"/>
    <lineage>
        <taxon>Eukaryota</taxon>
        <taxon>Metazoa</taxon>
        <taxon>Ecdysozoa</taxon>
        <taxon>Arthropoda</taxon>
        <taxon>Chelicerata</taxon>
        <taxon>Arachnida</taxon>
        <taxon>Araneae</taxon>
        <taxon>Araneomorphae</taxon>
        <taxon>Entelegynae</taxon>
        <taxon>Araneoidea</taxon>
        <taxon>Araneidae</taxon>
        <taxon>Caerostris</taxon>
    </lineage>
</organism>
<protein>
    <submittedName>
        <fullName evidence="1">Uncharacterized protein</fullName>
    </submittedName>
</protein>
<dbReference type="EMBL" id="BPLR01010873">
    <property type="protein sequence ID" value="GIY42615.1"/>
    <property type="molecule type" value="Genomic_DNA"/>
</dbReference>
<name>A0AAV4T8N3_CAEEX</name>